<sequence>MLRVAIVLALVGIPLGCIPAAEPLKIRSESLDLPADAPESIRNVLTKDAVTLLDNAGEAWMTFWMRPELASSGTAEQAANGLTYEEIPATTLIGLVKIHKPWTDFRKQLMTAGIYTLRIAVQPKTGEHEGTAPYTDFALLTPIAKDTSADRIDVRTLHQRSMSTTGGVHPGVVLLFPNFSPKDAASITSEDDGIQVIRIKTQATVGEKKFPFGIGIVVTGATKAV</sequence>
<protein>
    <submittedName>
        <fullName evidence="1">Hypothetical conserved protein</fullName>
    </submittedName>
</protein>
<keyword evidence="2" id="KW-1185">Reference proteome</keyword>
<dbReference type="AlphaFoldDB" id="A0A6C2YKI7"/>
<dbReference type="InParanoid" id="A0A6C2YKI7"/>
<evidence type="ECO:0000313" key="2">
    <source>
        <dbReference type="Proteomes" id="UP000464378"/>
    </source>
</evidence>
<dbReference type="Proteomes" id="UP000464378">
    <property type="component" value="Chromosome"/>
</dbReference>
<dbReference type="KEGG" id="tim:GMBLW1_20760"/>
<dbReference type="EMBL" id="LR593887">
    <property type="protein sequence ID" value="VTR99740.1"/>
    <property type="molecule type" value="Genomic_DNA"/>
</dbReference>
<gene>
    <name evidence="1" type="ORF">GMBLW1_20760</name>
</gene>
<proteinExistence type="predicted"/>
<organism evidence="1">
    <name type="scientific">Tuwongella immobilis</name>
    <dbReference type="NCBI Taxonomy" id="692036"/>
    <lineage>
        <taxon>Bacteria</taxon>
        <taxon>Pseudomonadati</taxon>
        <taxon>Planctomycetota</taxon>
        <taxon>Planctomycetia</taxon>
        <taxon>Gemmatales</taxon>
        <taxon>Gemmataceae</taxon>
        <taxon>Tuwongella</taxon>
    </lineage>
</organism>
<dbReference type="RefSeq" id="WP_162657124.1">
    <property type="nucleotide sequence ID" value="NZ_LR593887.1"/>
</dbReference>
<name>A0A6C2YKI7_9BACT</name>
<dbReference type="EMBL" id="LR586016">
    <property type="protein sequence ID" value="VIP01884.1"/>
    <property type="molecule type" value="Genomic_DNA"/>
</dbReference>
<accession>A0A6C2YKI7</accession>
<evidence type="ECO:0000313" key="1">
    <source>
        <dbReference type="EMBL" id="VIP01884.1"/>
    </source>
</evidence>
<reference evidence="1" key="1">
    <citation type="submission" date="2019-04" db="EMBL/GenBank/DDBJ databases">
        <authorList>
            <consortium name="Science for Life Laboratories"/>
        </authorList>
    </citation>
    <scope>NUCLEOTIDE SEQUENCE</scope>
    <source>
        <strain evidence="1">MBLW1</strain>
    </source>
</reference>